<name>A0ABV4UHK1_9RHOO</name>
<comment type="function">
    <text evidence="7 8">Key enzyme in folate metabolism. Catalyzes an essential reaction for de novo glycine and purine synthesis, and for DNA precursor synthesis.</text>
</comment>
<dbReference type="EMBL" id="JBEUWX010000002">
    <property type="protein sequence ID" value="MFA9950733.1"/>
    <property type="molecule type" value="Genomic_DNA"/>
</dbReference>
<dbReference type="InterPro" id="IPR001796">
    <property type="entry name" value="DHFR_dom"/>
</dbReference>
<dbReference type="RefSeq" id="WP_418891770.1">
    <property type="nucleotide sequence ID" value="NZ_JBEUWX010000002.1"/>
</dbReference>
<comment type="similarity">
    <text evidence="2 8">Belongs to the dihydrofolate reductase family.</text>
</comment>
<proteinExistence type="inferred from homology"/>
<evidence type="ECO:0000313" key="10">
    <source>
        <dbReference type="EMBL" id="MFA9950733.1"/>
    </source>
</evidence>
<evidence type="ECO:0000313" key="11">
    <source>
        <dbReference type="Proteomes" id="UP001574673"/>
    </source>
</evidence>
<keyword evidence="11" id="KW-1185">Reference proteome</keyword>
<evidence type="ECO:0000256" key="8">
    <source>
        <dbReference type="PIRNR" id="PIRNR000194"/>
    </source>
</evidence>
<dbReference type="InterPro" id="IPR024072">
    <property type="entry name" value="DHFR-like_dom_sf"/>
</dbReference>
<comment type="caution">
    <text evidence="10">The sequence shown here is derived from an EMBL/GenBank/DDBJ whole genome shotgun (WGS) entry which is preliminary data.</text>
</comment>
<keyword evidence="6 8" id="KW-0560">Oxidoreductase</keyword>
<comment type="catalytic activity">
    <reaction evidence="8">
        <text>(6S)-5,6,7,8-tetrahydrofolate + NADP(+) = 7,8-dihydrofolate + NADPH + H(+)</text>
        <dbReference type="Rhea" id="RHEA:15009"/>
        <dbReference type="ChEBI" id="CHEBI:15378"/>
        <dbReference type="ChEBI" id="CHEBI:57451"/>
        <dbReference type="ChEBI" id="CHEBI:57453"/>
        <dbReference type="ChEBI" id="CHEBI:57783"/>
        <dbReference type="ChEBI" id="CHEBI:58349"/>
        <dbReference type="EC" id="1.5.1.3"/>
    </reaction>
</comment>
<protein>
    <recommendedName>
        <fullName evidence="3 8">Dihydrofolate reductase</fullName>
        <ecNumber evidence="3 8">1.5.1.3</ecNumber>
    </recommendedName>
</protein>
<keyword evidence="4 8" id="KW-0554">One-carbon metabolism</keyword>
<feature type="domain" description="DHFR" evidence="9">
    <location>
        <begin position="1"/>
        <end position="170"/>
    </location>
</feature>
<evidence type="ECO:0000256" key="4">
    <source>
        <dbReference type="ARBA" id="ARBA00022563"/>
    </source>
</evidence>
<dbReference type="PIRSF" id="PIRSF000194">
    <property type="entry name" value="DHFR"/>
    <property type="match status" value="1"/>
</dbReference>
<accession>A0ABV4UHK1</accession>
<dbReference type="Proteomes" id="UP001574673">
    <property type="component" value="Unassembled WGS sequence"/>
</dbReference>
<dbReference type="PRINTS" id="PR00070">
    <property type="entry name" value="DHFR"/>
</dbReference>
<reference evidence="11" key="1">
    <citation type="submission" date="2024-06" db="EMBL/GenBank/DDBJ databases">
        <title>Radixoralia hellwigii gen. nov., sp nov., isolated from a root canal in the human oral cavity.</title>
        <authorList>
            <person name="Bartsch S."/>
            <person name="Wittmer A."/>
            <person name="Schulz A.-K."/>
            <person name="Neumann-Schaal M."/>
            <person name="Wolf J."/>
            <person name="Gronow S."/>
            <person name="Tennert C."/>
            <person name="Haecker G."/>
            <person name="Cieplik F."/>
            <person name="Al-Ahmad A."/>
        </authorList>
    </citation>
    <scope>NUCLEOTIDE SEQUENCE [LARGE SCALE GENOMIC DNA]</scope>
    <source>
        <strain evidence="11">Wk13</strain>
    </source>
</reference>
<evidence type="ECO:0000256" key="2">
    <source>
        <dbReference type="ARBA" id="ARBA00009539"/>
    </source>
</evidence>
<dbReference type="InterPro" id="IPR012259">
    <property type="entry name" value="DHFR"/>
</dbReference>
<evidence type="ECO:0000256" key="5">
    <source>
        <dbReference type="ARBA" id="ARBA00022857"/>
    </source>
</evidence>
<dbReference type="Pfam" id="PF00186">
    <property type="entry name" value="DHFR_1"/>
    <property type="match status" value="1"/>
</dbReference>
<organism evidence="10 11">
    <name type="scientific">Dentiradicibacter hellwigii</name>
    <dbReference type="NCBI Taxonomy" id="3149053"/>
    <lineage>
        <taxon>Bacteria</taxon>
        <taxon>Pseudomonadati</taxon>
        <taxon>Pseudomonadota</taxon>
        <taxon>Betaproteobacteria</taxon>
        <taxon>Rhodocyclales</taxon>
        <taxon>Rhodocyclaceae</taxon>
        <taxon>Dentiradicibacter</taxon>
    </lineage>
</organism>
<evidence type="ECO:0000256" key="3">
    <source>
        <dbReference type="ARBA" id="ARBA00012856"/>
    </source>
</evidence>
<dbReference type="GO" id="GO:0004146">
    <property type="term" value="F:dihydrofolate reductase activity"/>
    <property type="evidence" value="ECO:0007669"/>
    <property type="project" value="UniProtKB-EC"/>
</dbReference>
<dbReference type="PANTHER" id="PTHR48069">
    <property type="entry name" value="DIHYDROFOLATE REDUCTASE"/>
    <property type="match status" value="1"/>
</dbReference>
<sequence length="172" mass="19117">MLSLIAAIARNRAIGKDGQLLWQLPEDMRHFREITSGKPLIMGRKTWESLPEKFRPLPGRLNIVVSRNPQYHAAGAVLSASLEDALQQAARLVPGAAEVFVIGGAELYRQALPLADRLYLTEIDADFVGDTFFPTLNPAQWQETSRQTIPPASGTNDGRTFTLAFVEYQRKP</sequence>
<evidence type="ECO:0000259" key="9">
    <source>
        <dbReference type="PROSITE" id="PS51330"/>
    </source>
</evidence>
<dbReference type="SUPFAM" id="SSF53597">
    <property type="entry name" value="Dihydrofolate reductase-like"/>
    <property type="match status" value="1"/>
</dbReference>
<dbReference type="PROSITE" id="PS51330">
    <property type="entry name" value="DHFR_2"/>
    <property type="match status" value="1"/>
</dbReference>
<keyword evidence="5 8" id="KW-0521">NADP</keyword>
<dbReference type="PANTHER" id="PTHR48069:SF3">
    <property type="entry name" value="DIHYDROFOLATE REDUCTASE"/>
    <property type="match status" value="1"/>
</dbReference>
<dbReference type="Gene3D" id="3.40.430.10">
    <property type="entry name" value="Dihydrofolate Reductase, subunit A"/>
    <property type="match status" value="1"/>
</dbReference>
<dbReference type="EC" id="1.5.1.3" evidence="3 8"/>
<dbReference type="CDD" id="cd00209">
    <property type="entry name" value="DHFR"/>
    <property type="match status" value="1"/>
</dbReference>
<gene>
    <name evidence="10" type="ORF">ABCS64_10455</name>
</gene>
<evidence type="ECO:0000256" key="6">
    <source>
        <dbReference type="ARBA" id="ARBA00023002"/>
    </source>
</evidence>
<evidence type="ECO:0000256" key="1">
    <source>
        <dbReference type="ARBA" id="ARBA00004903"/>
    </source>
</evidence>
<comment type="pathway">
    <text evidence="1 8">Cofactor biosynthesis; tetrahydrofolate biosynthesis; 5,6,7,8-tetrahydrofolate from 7,8-dihydrofolate: step 1/1.</text>
</comment>
<evidence type="ECO:0000256" key="7">
    <source>
        <dbReference type="ARBA" id="ARBA00025067"/>
    </source>
</evidence>